<feature type="compositionally biased region" description="Low complexity" evidence="1">
    <location>
        <begin position="106"/>
        <end position="122"/>
    </location>
</feature>
<evidence type="ECO:0000256" key="1">
    <source>
        <dbReference type="SAM" id="MobiDB-lite"/>
    </source>
</evidence>
<dbReference type="WBParaSite" id="Hba_16664">
    <property type="protein sequence ID" value="Hba_16664"/>
    <property type="gene ID" value="Hba_16664"/>
</dbReference>
<keyword evidence="2" id="KW-1185">Reference proteome</keyword>
<evidence type="ECO:0000313" key="3">
    <source>
        <dbReference type="WBParaSite" id="Hba_16664"/>
    </source>
</evidence>
<feature type="compositionally biased region" description="Polar residues" evidence="1">
    <location>
        <begin position="139"/>
        <end position="150"/>
    </location>
</feature>
<feature type="compositionally biased region" description="Polar residues" evidence="1">
    <location>
        <begin position="83"/>
        <end position="93"/>
    </location>
</feature>
<accession>A0A1I7XG68</accession>
<feature type="compositionally biased region" description="Basic and acidic residues" evidence="1">
    <location>
        <begin position="95"/>
        <end position="105"/>
    </location>
</feature>
<reference evidence="3" key="1">
    <citation type="submission" date="2016-11" db="UniProtKB">
        <authorList>
            <consortium name="WormBaseParasite"/>
        </authorList>
    </citation>
    <scope>IDENTIFICATION</scope>
</reference>
<name>A0A1I7XG68_HETBA</name>
<protein>
    <submittedName>
        <fullName evidence="3">SH2 domain-containing protein</fullName>
    </submittedName>
</protein>
<organism evidence="2 3">
    <name type="scientific">Heterorhabditis bacteriophora</name>
    <name type="common">Entomopathogenic nematode worm</name>
    <dbReference type="NCBI Taxonomy" id="37862"/>
    <lineage>
        <taxon>Eukaryota</taxon>
        <taxon>Metazoa</taxon>
        <taxon>Ecdysozoa</taxon>
        <taxon>Nematoda</taxon>
        <taxon>Chromadorea</taxon>
        <taxon>Rhabditida</taxon>
        <taxon>Rhabditina</taxon>
        <taxon>Rhabditomorpha</taxon>
        <taxon>Strongyloidea</taxon>
        <taxon>Heterorhabditidae</taxon>
        <taxon>Heterorhabditis</taxon>
    </lineage>
</organism>
<dbReference type="Proteomes" id="UP000095283">
    <property type="component" value="Unplaced"/>
</dbReference>
<proteinExistence type="predicted"/>
<dbReference type="AlphaFoldDB" id="A0A1I7XG68"/>
<evidence type="ECO:0000313" key="2">
    <source>
        <dbReference type="Proteomes" id="UP000095283"/>
    </source>
</evidence>
<sequence length="156" mass="17808">MTAVRDNLCELGRMEIPRPQFHGMQFVATRGRQGFYKVTIRENGSKYGLQIKPQGPRRPILSSDLFQWYAYSPTSVKEEDSDGTVSPTPTQITLRKGDGHSDESSRSSQLSNYSSLSNSPSPFDLEPDYPNDYVPPHLRNSQRQINSYKTRYTEKL</sequence>
<feature type="region of interest" description="Disordered" evidence="1">
    <location>
        <begin position="75"/>
        <end position="156"/>
    </location>
</feature>